<dbReference type="InterPro" id="IPR036188">
    <property type="entry name" value="FAD/NAD-bd_sf"/>
</dbReference>
<keyword evidence="3" id="KW-0274">FAD</keyword>
<dbReference type="Proteomes" id="UP000831181">
    <property type="component" value="Chromosome"/>
</dbReference>
<evidence type="ECO:0000259" key="5">
    <source>
        <dbReference type="Pfam" id="PF07992"/>
    </source>
</evidence>
<sequence>MKQYDVIFIGSGHATWHGATKLAAAGKKVALVEGDTLFGTCTNYGCNAKMLLDGPADLIHQTHAYQQTGLTGEVKIDWPSLMKFKHQVLDADPDHHSIREAFPKMGIDIIDGWGQISDAHHVKVGPDEYETDYIVIGSGLRPAKLEIPGKEFLHDSREFLDIPEMPKHLTFIGGGFISYEFADLARAAGAEVDIISHSDRPLRSFYSKYVQKLTHQLADRGINFEFNQSVTSVTKTDDGLVVKTDTGNEIKTDYVLDATGRIANYEQLGLEALGIEADSNGITVDDHLRTSVPNIFASGDVVKKSQPKLTPTAAYESNYIAKLLLGKTDQALSYPPIAEIIFALPRLSQVGVKVDAVKNDDQYQIKRIPYGRVVFETKNEPTAEATVVLNAKNEIVGATVLGNQAGPLANLLSVIISKHMTPDDVNNDMIMAFPDESFGLFQMLSGELPG</sequence>
<dbReference type="KEGG" id="lbe:MOO44_03700"/>
<dbReference type="SUPFAM" id="SSF51905">
    <property type="entry name" value="FAD/NAD(P)-binding domain"/>
    <property type="match status" value="1"/>
</dbReference>
<protein>
    <submittedName>
        <fullName evidence="6">NAD(P)/FAD-dependent oxidoreductase</fullName>
    </submittedName>
</protein>
<dbReference type="InterPro" id="IPR016156">
    <property type="entry name" value="FAD/NAD-linked_Rdtase_dimer_sf"/>
</dbReference>
<dbReference type="RefSeq" id="WP_260117073.1">
    <property type="nucleotide sequence ID" value="NZ_CP093361.1"/>
</dbReference>
<dbReference type="Pfam" id="PF02852">
    <property type="entry name" value="Pyr_redox_dim"/>
    <property type="match status" value="1"/>
</dbReference>
<name>A0A976X660_9LACO</name>
<evidence type="ECO:0000256" key="3">
    <source>
        <dbReference type="ARBA" id="ARBA00022827"/>
    </source>
</evidence>
<evidence type="ECO:0000256" key="1">
    <source>
        <dbReference type="ARBA" id="ARBA00001974"/>
    </source>
</evidence>
<dbReference type="PRINTS" id="PR00411">
    <property type="entry name" value="PNDRDTASEI"/>
</dbReference>
<keyword evidence="7" id="KW-1185">Reference proteome</keyword>
<evidence type="ECO:0000313" key="6">
    <source>
        <dbReference type="EMBL" id="UQS87271.1"/>
    </source>
</evidence>
<dbReference type="PANTHER" id="PTHR43014">
    <property type="entry name" value="MERCURIC REDUCTASE"/>
    <property type="match status" value="1"/>
</dbReference>
<feature type="domain" description="FAD/NAD(P)-binding" evidence="5">
    <location>
        <begin position="4"/>
        <end position="315"/>
    </location>
</feature>
<dbReference type="InterPro" id="IPR004099">
    <property type="entry name" value="Pyr_nucl-diS_OxRdtase_dimer"/>
</dbReference>
<evidence type="ECO:0000259" key="4">
    <source>
        <dbReference type="Pfam" id="PF02852"/>
    </source>
</evidence>
<dbReference type="InterPro" id="IPR023753">
    <property type="entry name" value="FAD/NAD-binding_dom"/>
</dbReference>
<evidence type="ECO:0000256" key="2">
    <source>
        <dbReference type="ARBA" id="ARBA00022630"/>
    </source>
</evidence>
<organism evidence="6 7">
    <name type="scientific">Nicoliella spurrieriana</name>
    <dbReference type="NCBI Taxonomy" id="2925830"/>
    <lineage>
        <taxon>Bacteria</taxon>
        <taxon>Bacillati</taxon>
        <taxon>Bacillota</taxon>
        <taxon>Bacilli</taxon>
        <taxon>Lactobacillales</taxon>
        <taxon>Lactobacillaceae</taxon>
        <taxon>Nicoliella</taxon>
    </lineage>
</organism>
<comment type="cofactor">
    <cofactor evidence="1">
        <name>FAD</name>
        <dbReference type="ChEBI" id="CHEBI:57692"/>
    </cofactor>
</comment>
<reference evidence="6" key="1">
    <citation type="journal article" date="2022" name="Int. J. Syst. Evol. Microbiol.">
        <title>Apilactobacillus apisilvae sp. nov., Nicolia spurrieriana gen. nov. sp. nov., Bombilactobacillus folatiphilus sp. nov. and Bombilactobacillus thymidiniphilus sp. nov., four new lactic acid bacterial isolates from stingless bees Tetragonula carbonaria and Austroplebeia australis.</title>
        <authorList>
            <person name="Oliphant S.A."/>
            <person name="Watson-Haigh N.S."/>
            <person name="Sumby K.M."/>
            <person name="Gardner J."/>
            <person name="Groom S."/>
            <person name="Jiranek V."/>
        </authorList>
    </citation>
    <scope>NUCLEOTIDE SEQUENCE</scope>
    <source>
        <strain evidence="6">SGEP1_A5</strain>
    </source>
</reference>
<evidence type="ECO:0000313" key="7">
    <source>
        <dbReference type="Proteomes" id="UP000831181"/>
    </source>
</evidence>
<dbReference type="Gene3D" id="3.50.50.60">
    <property type="entry name" value="FAD/NAD(P)-binding domain"/>
    <property type="match status" value="2"/>
</dbReference>
<dbReference type="GO" id="GO:0016491">
    <property type="term" value="F:oxidoreductase activity"/>
    <property type="evidence" value="ECO:0007669"/>
    <property type="project" value="InterPro"/>
</dbReference>
<accession>A0A976X660</accession>
<dbReference type="Gene3D" id="3.30.390.30">
    <property type="match status" value="1"/>
</dbReference>
<dbReference type="EMBL" id="CP093361">
    <property type="protein sequence ID" value="UQS87271.1"/>
    <property type="molecule type" value="Genomic_DNA"/>
</dbReference>
<dbReference type="PANTHER" id="PTHR43014:SF5">
    <property type="entry name" value="GLUTATHIONE REDUCTASE (NADPH)"/>
    <property type="match status" value="1"/>
</dbReference>
<dbReference type="PRINTS" id="PR00368">
    <property type="entry name" value="FADPNR"/>
</dbReference>
<feature type="domain" description="Pyridine nucleotide-disulphide oxidoreductase dimerisation" evidence="4">
    <location>
        <begin position="337"/>
        <end position="430"/>
    </location>
</feature>
<dbReference type="Pfam" id="PF07992">
    <property type="entry name" value="Pyr_redox_2"/>
    <property type="match status" value="1"/>
</dbReference>
<dbReference type="SUPFAM" id="SSF55424">
    <property type="entry name" value="FAD/NAD-linked reductases, dimerisation (C-terminal) domain"/>
    <property type="match status" value="1"/>
</dbReference>
<dbReference type="AlphaFoldDB" id="A0A976X660"/>
<proteinExistence type="predicted"/>
<gene>
    <name evidence="6" type="ORF">MOO44_03700</name>
</gene>
<keyword evidence="2" id="KW-0285">Flavoprotein</keyword>